<dbReference type="InterPro" id="IPR007159">
    <property type="entry name" value="SpoVT-AbrB_dom"/>
</dbReference>
<evidence type="ECO:0000313" key="4">
    <source>
        <dbReference type="Proteomes" id="UP000195043"/>
    </source>
</evidence>
<evidence type="ECO:0000256" key="1">
    <source>
        <dbReference type="PROSITE-ProRule" id="PRU01076"/>
    </source>
</evidence>
<protein>
    <recommendedName>
        <fullName evidence="2">SpoVT-AbrB domain-containing protein</fullName>
    </recommendedName>
</protein>
<dbReference type="Gene3D" id="2.10.260.10">
    <property type="match status" value="1"/>
</dbReference>
<evidence type="ECO:0000313" key="3">
    <source>
        <dbReference type="EMBL" id="OTN77415.1"/>
    </source>
</evidence>
<name>A0A242A8Q4_9ENTE</name>
<dbReference type="RefSeq" id="WP_086275443.1">
    <property type="nucleotide sequence ID" value="NZ_NGKU01000001.1"/>
</dbReference>
<comment type="caution">
    <text evidence="3">The sequence shown here is derived from an EMBL/GenBank/DDBJ whole genome shotgun (WGS) entry which is preliminary data.</text>
</comment>
<dbReference type="Proteomes" id="UP000195043">
    <property type="component" value="Unassembled WGS sequence"/>
</dbReference>
<dbReference type="PROSITE" id="PS51740">
    <property type="entry name" value="SPOVT_ABRB"/>
    <property type="match status" value="1"/>
</dbReference>
<gene>
    <name evidence="3" type="ORF">A5886_002515</name>
</gene>
<dbReference type="Pfam" id="PF04014">
    <property type="entry name" value="MazE_antitoxin"/>
    <property type="match status" value="1"/>
</dbReference>
<organism evidence="3 4">
    <name type="scientific">Candidatus Enterococcus testudinis</name>
    <dbReference type="NCBI Taxonomy" id="1834191"/>
    <lineage>
        <taxon>Bacteria</taxon>
        <taxon>Bacillati</taxon>
        <taxon>Bacillota</taxon>
        <taxon>Bacilli</taxon>
        <taxon>Lactobacillales</taxon>
        <taxon>Enterococcaceae</taxon>
        <taxon>Enterococcus</taxon>
    </lineage>
</organism>
<dbReference type="SUPFAM" id="SSF89447">
    <property type="entry name" value="AbrB/MazE/MraZ-like"/>
    <property type="match status" value="1"/>
</dbReference>
<dbReference type="OrthoDB" id="9811597at2"/>
<dbReference type="STRING" id="1834191.A5886_002515"/>
<feature type="domain" description="SpoVT-AbrB" evidence="2">
    <location>
        <begin position="6"/>
        <end position="52"/>
    </location>
</feature>
<dbReference type="GO" id="GO:0003677">
    <property type="term" value="F:DNA binding"/>
    <property type="evidence" value="ECO:0007669"/>
    <property type="project" value="UniProtKB-UniRule"/>
</dbReference>
<reference evidence="3 4" key="1">
    <citation type="submission" date="2017-05" db="EMBL/GenBank/DDBJ databases">
        <title>The Genome Sequence of Enterococcus sp. 8G7_MSG3316.</title>
        <authorList>
            <consortium name="The Broad Institute Genomics Platform"/>
            <consortium name="The Broad Institute Genomic Center for Infectious Diseases"/>
            <person name="Earl A."/>
            <person name="Manson A."/>
            <person name="Schwartman J."/>
            <person name="Gilmore M."/>
            <person name="Abouelleil A."/>
            <person name="Cao P."/>
            <person name="Chapman S."/>
            <person name="Cusick C."/>
            <person name="Shea T."/>
            <person name="Young S."/>
            <person name="Neafsey D."/>
            <person name="Nusbaum C."/>
            <person name="Birren B."/>
        </authorList>
    </citation>
    <scope>NUCLEOTIDE SEQUENCE [LARGE SCALE GENOMIC DNA]</scope>
    <source>
        <strain evidence="3 4">8G7_MSG3316</strain>
    </source>
</reference>
<sequence>MTSKAQVSAKMTSKNQITIPKSVRQKLGLKENQRVIFEFTPEGEIKVTGEKAAPSFEDFWEQELAIVEETGKFDSGEIFFGEDLGEENIEW</sequence>
<dbReference type="EMBL" id="NGKU01000001">
    <property type="protein sequence ID" value="OTN77415.1"/>
    <property type="molecule type" value="Genomic_DNA"/>
</dbReference>
<dbReference type="NCBIfam" id="TIGR01439">
    <property type="entry name" value="lp_hng_hel_AbrB"/>
    <property type="match status" value="1"/>
</dbReference>
<dbReference type="InterPro" id="IPR037914">
    <property type="entry name" value="SpoVT-AbrB_sf"/>
</dbReference>
<keyword evidence="1" id="KW-0238">DNA-binding</keyword>
<accession>A0A242A8Q4</accession>
<dbReference type="AlphaFoldDB" id="A0A242A8Q4"/>
<proteinExistence type="predicted"/>
<dbReference type="SMART" id="SM00966">
    <property type="entry name" value="SpoVT_AbrB"/>
    <property type="match status" value="1"/>
</dbReference>
<keyword evidence="4" id="KW-1185">Reference proteome</keyword>
<evidence type="ECO:0000259" key="2">
    <source>
        <dbReference type="PROSITE" id="PS51740"/>
    </source>
</evidence>